<name>A0A1I6QXX6_9FLAO</name>
<dbReference type="Proteomes" id="UP000183209">
    <property type="component" value="Unassembled WGS sequence"/>
</dbReference>
<dbReference type="SUPFAM" id="SSF52833">
    <property type="entry name" value="Thioredoxin-like"/>
    <property type="match status" value="1"/>
</dbReference>
<dbReference type="CDD" id="cd02947">
    <property type="entry name" value="TRX_family"/>
    <property type="match status" value="1"/>
</dbReference>
<dbReference type="Gene3D" id="3.40.30.10">
    <property type="entry name" value="Glutaredoxin"/>
    <property type="match status" value="1"/>
</dbReference>
<dbReference type="InterPro" id="IPR036249">
    <property type="entry name" value="Thioredoxin-like_sf"/>
</dbReference>
<evidence type="ECO:0000313" key="2">
    <source>
        <dbReference type="Proteomes" id="UP000183209"/>
    </source>
</evidence>
<protein>
    <submittedName>
        <fullName evidence="1">Bacillithiol system protein YtxJ</fullName>
    </submittedName>
</protein>
<dbReference type="AlphaFoldDB" id="A0A1I6QXX6"/>
<organism evidence="1 2">
    <name type="scientific">Zhouia amylolytica</name>
    <dbReference type="NCBI Taxonomy" id="376730"/>
    <lineage>
        <taxon>Bacteria</taxon>
        <taxon>Pseudomonadati</taxon>
        <taxon>Bacteroidota</taxon>
        <taxon>Flavobacteriia</taxon>
        <taxon>Flavobacteriales</taxon>
        <taxon>Flavobacteriaceae</taxon>
        <taxon>Zhouia</taxon>
    </lineage>
</organism>
<gene>
    <name evidence="1" type="ORF">SAMN04487906_0982</name>
</gene>
<dbReference type="NCBIfam" id="TIGR04019">
    <property type="entry name" value="B_thiol_YtxJ"/>
    <property type="match status" value="1"/>
</dbReference>
<dbReference type="InterPro" id="IPR022551">
    <property type="entry name" value="BrxC"/>
</dbReference>
<dbReference type="RefSeq" id="WP_074977324.1">
    <property type="nucleotide sequence ID" value="NZ_FPAG01000002.1"/>
</dbReference>
<dbReference type="EMBL" id="FPAG01000002">
    <property type="protein sequence ID" value="SFS57337.1"/>
    <property type="molecule type" value="Genomic_DNA"/>
</dbReference>
<proteinExistence type="predicted"/>
<sequence length="129" mass="14816">MNLFDKIFGSTNKDSENSDVPWNSLVHINEIENLVEESYKMPIAVFKHSTRCGISRMVLNSFEKQYGLKKEDAQLYFLDLLRFRDISDALANRFHIRHESPQLLVIKEGQIVHHASHGSINASAIEAFI</sequence>
<accession>A0A1I6QXX6</accession>
<dbReference type="Pfam" id="PF11009">
    <property type="entry name" value="BrxC"/>
    <property type="match status" value="1"/>
</dbReference>
<dbReference type="OrthoDB" id="677051at2"/>
<reference evidence="1 2" key="1">
    <citation type="submission" date="2016-10" db="EMBL/GenBank/DDBJ databases">
        <authorList>
            <person name="de Groot N.N."/>
        </authorList>
    </citation>
    <scope>NUCLEOTIDE SEQUENCE [LARGE SCALE GENOMIC DNA]</scope>
    <source>
        <strain evidence="1 2">CGMCC 1.6114</strain>
    </source>
</reference>
<evidence type="ECO:0000313" key="1">
    <source>
        <dbReference type="EMBL" id="SFS57337.1"/>
    </source>
</evidence>